<dbReference type="PANTHER" id="PTHR36509:SF3">
    <property type="entry name" value="SIGNAL PEPTIDE PROTEIN"/>
    <property type="match status" value="1"/>
</dbReference>
<proteinExistence type="predicted"/>
<name>A0A243Q7B4_9ACTN</name>
<dbReference type="Gene3D" id="2.60.120.600">
    <property type="entry name" value="Domain of unknown function DUF1214, C-terminal domain"/>
    <property type="match status" value="1"/>
</dbReference>
<evidence type="ECO:0000313" key="4">
    <source>
        <dbReference type="Proteomes" id="UP000194632"/>
    </source>
</evidence>
<evidence type="ECO:0008006" key="5">
    <source>
        <dbReference type="Google" id="ProtNLM"/>
    </source>
</evidence>
<evidence type="ECO:0000259" key="1">
    <source>
        <dbReference type="Pfam" id="PF06742"/>
    </source>
</evidence>
<dbReference type="Pfam" id="PF06742">
    <property type="entry name" value="DUF1214"/>
    <property type="match status" value="1"/>
</dbReference>
<dbReference type="PANTHER" id="PTHR36509">
    <property type="entry name" value="BLL3101 PROTEIN"/>
    <property type="match status" value="1"/>
</dbReference>
<dbReference type="EMBL" id="NGFO01000023">
    <property type="protein sequence ID" value="OUC77249.1"/>
    <property type="molecule type" value="Genomic_DNA"/>
</dbReference>
<feature type="domain" description="DUF1214" evidence="1">
    <location>
        <begin position="339"/>
        <end position="445"/>
    </location>
</feature>
<dbReference type="Proteomes" id="UP000194632">
    <property type="component" value="Unassembled WGS sequence"/>
</dbReference>
<feature type="domain" description="DUF1254" evidence="2">
    <location>
        <begin position="77"/>
        <end position="188"/>
    </location>
</feature>
<evidence type="ECO:0000259" key="2">
    <source>
        <dbReference type="Pfam" id="PF06863"/>
    </source>
</evidence>
<protein>
    <recommendedName>
        <fullName evidence="5">DUF1254 domain-containing protein</fullName>
    </recommendedName>
</protein>
<comment type="caution">
    <text evidence="3">The sequence shown here is derived from an EMBL/GenBank/DDBJ whole genome shotgun (WGS) entry which is preliminary data.</text>
</comment>
<dbReference type="OrthoDB" id="272779at2"/>
<reference evidence="3 4" key="1">
    <citation type="submission" date="2017-05" db="EMBL/GenBank/DDBJ databases">
        <title>Biotechnological potential of actinobacteria isolated from South African environments.</title>
        <authorList>
            <person name="Le Roes-Hill M."/>
            <person name="Prins A."/>
            <person name="Durrell K.A."/>
        </authorList>
    </citation>
    <scope>NUCLEOTIDE SEQUENCE [LARGE SCALE GENOMIC DNA]</scope>
    <source>
        <strain evidence="3">BS2</strain>
    </source>
</reference>
<dbReference type="Gene3D" id="2.60.40.1610">
    <property type="entry name" value="Domain of unknown function DUF1254"/>
    <property type="match status" value="1"/>
</dbReference>
<dbReference type="SUPFAM" id="SSF160935">
    <property type="entry name" value="VPA0735-like"/>
    <property type="match status" value="1"/>
</dbReference>
<dbReference type="RefSeq" id="WP_086536755.1">
    <property type="nucleotide sequence ID" value="NZ_NGFO01000023.1"/>
</dbReference>
<dbReference type="InterPro" id="IPR037050">
    <property type="entry name" value="DUF1254_sf"/>
</dbReference>
<accession>A0A243Q7B4</accession>
<sequence>MSALPGRLGQVRRDGGLPHRDDLPLVFDELDYQMACQVYIWALPLVSYAQWQKVHREVFGATESDIVHYVTYRDRLGLITANATTPYILNFFDLNDTGPLVIELPPGPTAGGLSDFWQREIGVMGEMGPDAGSGGRHLVIPPGATVPDAADGFYLQRATGMNIMFGFRTLDADPARAQELVDKVRVYPFAERTDPPVTRVVSPQGRPWSGDQPRGLDYWVRLHDIYQREVVDERDRFYTAMLATLGIEKGKSFAPDSRLTTILETASAAGELMAQANTFAKRFPGSTYWADRHWDLVLALDNSSQRAQFHDQLLERAAWFYEAVSFSAAMKSTTPGLGQAYLSCYTDSDDRWLDGAESYTLHVPADPPAKLFWSVTVYDTDTRCLVDNDQQRGDRGSRDDDLAYNDDGSVDLHFGPTAPAGRESNWIQTIPGEHWFSYFRLYGPLESYFDRSWKLDDIVRSS</sequence>
<gene>
    <name evidence="3" type="ORF">CA982_18500</name>
</gene>
<dbReference type="InterPro" id="IPR037049">
    <property type="entry name" value="DUF1214_C_sf"/>
</dbReference>
<dbReference type="Gene3D" id="1.10.3360.10">
    <property type="entry name" value="VPA0735-like domain"/>
    <property type="match status" value="1"/>
</dbReference>
<dbReference type="Pfam" id="PF06863">
    <property type="entry name" value="DUF1254"/>
    <property type="match status" value="1"/>
</dbReference>
<evidence type="ECO:0000313" key="3">
    <source>
        <dbReference type="EMBL" id="OUC77249.1"/>
    </source>
</evidence>
<keyword evidence="4" id="KW-1185">Reference proteome</keyword>
<organism evidence="3 4">
    <name type="scientific">Gordonia lacunae</name>
    <dbReference type="NCBI Taxonomy" id="417102"/>
    <lineage>
        <taxon>Bacteria</taxon>
        <taxon>Bacillati</taxon>
        <taxon>Actinomycetota</taxon>
        <taxon>Actinomycetes</taxon>
        <taxon>Mycobacteriales</taxon>
        <taxon>Gordoniaceae</taxon>
        <taxon>Gordonia</taxon>
    </lineage>
</organism>
<dbReference type="AlphaFoldDB" id="A0A243Q7B4"/>
<dbReference type="STRING" id="417102.CA982_18500"/>
<dbReference type="InterPro" id="IPR010621">
    <property type="entry name" value="DUF1214"/>
</dbReference>
<dbReference type="InterPro" id="IPR010679">
    <property type="entry name" value="DUF1254"/>
</dbReference>